<dbReference type="InterPro" id="IPR001736">
    <property type="entry name" value="PLipase_D/transphosphatidylase"/>
</dbReference>
<dbReference type="Gene3D" id="3.30.870.10">
    <property type="entry name" value="Endonuclease Chain A"/>
    <property type="match status" value="2"/>
</dbReference>
<dbReference type="PANTHER" id="PTHR21575:SF12">
    <property type="entry name" value="PROTEIN HID1"/>
    <property type="match status" value="1"/>
</dbReference>
<dbReference type="EMBL" id="BACD03000020">
    <property type="protein sequence ID" value="GAO49180.1"/>
    <property type="molecule type" value="Genomic_DNA"/>
</dbReference>
<comment type="caution">
    <text evidence="3">The sequence shown here is derived from an EMBL/GenBank/DDBJ whole genome shotgun (WGS) entry which is preliminary data.</text>
</comment>
<dbReference type="STRING" id="698492.A0A0E9NID8"/>
<dbReference type="SMART" id="SM00155">
    <property type="entry name" value="PLDc"/>
    <property type="match status" value="2"/>
</dbReference>
<name>A0A0E9NID8_SAICN</name>
<feature type="compositionally biased region" description="Pro residues" evidence="1">
    <location>
        <begin position="1455"/>
        <end position="1467"/>
    </location>
</feature>
<gene>
    <name evidence="3" type="ORF">G7K_3338-t1</name>
</gene>
<accession>A0A0E9NID8</accession>
<dbReference type="PROSITE" id="PS50035">
    <property type="entry name" value="PLD"/>
    <property type="match status" value="1"/>
</dbReference>
<reference evidence="3 4" key="2">
    <citation type="journal article" date="2014" name="J. Gen. Appl. Microbiol.">
        <title>The early diverging ascomycetous budding yeast Saitoella complicata has three histone deacetylases belonging to the Clr6, Hos2, and Rpd3 lineages.</title>
        <authorList>
            <person name="Nishida H."/>
            <person name="Matsumoto T."/>
            <person name="Kondo S."/>
            <person name="Hamamoto M."/>
            <person name="Yoshikawa H."/>
        </authorList>
    </citation>
    <scope>NUCLEOTIDE SEQUENCE [LARGE SCALE GENOMIC DNA]</scope>
    <source>
        <strain evidence="3 4">NRRL Y-17804</strain>
    </source>
</reference>
<feature type="region of interest" description="Disordered" evidence="1">
    <location>
        <begin position="713"/>
        <end position="741"/>
    </location>
</feature>
<feature type="compositionally biased region" description="Polar residues" evidence="1">
    <location>
        <begin position="1441"/>
        <end position="1450"/>
    </location>
</feature>
<feature type="region of interest" description="Disordered" evidence="1">
    <location>
        <begin position="1177"/>
        <end position="1248"/>
    </location>
</feature>
<feature type="region of interest" description="Disordered" evidence="1">
    <location>
        <begin position="1441"/>
        <end position="1467"/>
    </location>
</feature>
<feature type="compositionally biased region" description="Polar residues" evidence="1">
    <location>
        <begin position="1221"/>
        <end position="1248"/>
    </location>
</feature>
<feature type="domain" description="PLD phosphodiesterase" evidence="2">
    <location>
        <begin position="178"/>
        <end position="204"/>
    </location>
</feature>
<evidence type="ECO:0000313" key="3">
    <source>
        <dbReference type="EMBL" id="GAO49180.1"/>
    </source>
</evidence>
<proteinExistence type="predicted"/>
<evidence type="ECO:0000256" key="1">
    <source>
        <dbReference type="SAM" id="MobiDB-lite"/>
    </source>
</evidence>
<evidence type="ECO:0000313" key="4">
    <source>
        <dbReference type="Proteomes" id="UP000033140"/>
    </source>
</evidence>
<dbReference type="GO" id="GO:0003824">
    <property type="term" value="F:catalytic activity"/>
    <property type="evidence" value="ECO:0007669"/>
    <property type="project" value="InterPro"/>
</dbReference>
<dbReference type="SUPFAM" id="SSF56024">
    <property type="entry name" value="Phospholipase D/nuclease"/>
    <property type="match status" value="1"/>
</dbReference>
<reference evidence="3 4" key="1">
    <citation type="journal article" date="2011" name="J. Gen. Appl. Microbiol.">
        <title>Draft genome sequencing of the enigmatic yeast Saitoella complicata.</title>
        <authorList>
            <person name="Nishida H."/>
            <person name="Hamamoto M."/>
            <person name="Sugiyama J."/>
        </authorList>
    </citation>
    <scope>NUCLEOTIDE SEQUENCE [LARGE SCALE GENOMIC DNA]</scope>
    <source>
        <strain evidence="3 4">NRRL Y-17804</strain>
    </source>
</reference>
<sequence length="1467" mass="164098">MNAKSIPPSLYNGIARNGRRVVPAVPTIRYAYAAQVLRLHHSSVENLISKASAIAPCFELGKGEIKILREPADFYSTLKHKILNAKSRIFLSTLYIGKKELELVAIIREALSTNKNLQVSILTDALRGTRESPNPSAASILAPLIEEFGDDRIEVRMFHTPNLRGLKKMYIPKRFNEGWGLQHMKLYGFDNEIILSGANLSDDYFTNRQDRYHMFSSDRITDYYAKIQSTVCSLSYKVQPDNTLKQGYVLSWPVTNVCPEPVTEPEAYKETATARLTSLVGPGSTVSEVKPRTPSSTLVFPLAQYTPLFTPENYSTEHAGVCATLDVLKDPSFKGGSWAFTAGYFNIHPDYRNRLLNTAAPGTIITASQQANGFYKSGWPSGMLPPAYTLLSKRFLRDAIANGKGDLIALEEWRRGTVGEPDGWTYHAKGLWVTPPESAGPAITLIGSTNFTRRSNALDLEATALVISDDAEYQQGLKDELEWLRSRTEKVTMQDFDAKERKVALDVKIGVCLLGDKLGLAIDKVHSFTLRITSSRRTHDLPAAQLSGGASTANVKEPSYRTKHYTKNQVQHHHTHNRSMGASDSKLAFRRGVFRLYEERNIPADDEYWTQFWQLPETASDVFTLFSTADLRRVRDTAPENLDNLILALCNHLFELRQHPQFPHPELAPAKEALNCMRVLTRIFPFVYEKAELEEWEEKFWWGPRRGAVSRANSMAASETADGGAEPQRTPSSRSTSSKIVPSGKPLAVELLDTAIDLLFFCGFTLPQTLEKDKVTYAIWETGVGCTQPIGTTKECEANKIETLRLILAMASKTMYQPSYALSTKGIRSITHIVSTDKRIVLALLCSLLNTVMKYNPTAWRVTYSHVVFNDPRQILVTYSLQLLLALLTYPMPQQVANDTNPDSQVAVPQNNFRYYFSKLHRTQDFQFIVDGMSRILNQPIQASNSYLPGSGQKHIRPEMMMLFWESLQTNRRFRSYLIDTERALDFVVLLLYYPLEHKTDPAQIGLVRMCIFILQTLTAEQGFSEKLNKPFEGHGSLPACMRTPAFSGSYADFMIISIYNLIATSKGVLSSLYPALFLSIANIAPYLQNLSVVTCTKLIQLFTSISSPGFLLANDSNHILLAYLLEAFNGVIENQFHENPDLVYAILRAHRRFESLADFNLEKGLEDIQRIKQKKDEAKKAAEERGEVKPMTQRPVFGPRSTDPTFAIGEDDEDEEKSRSNSIADASRIPLTSPSERDSSVGSIDWNLQSPPLRVMSEKARGKLPEGVTTPRRGSNASLASGMFNFASSFAIGKPDFNPTQAWLDSWLPLLPFQTIMTTIEELRPQVEEIMANPAQPLTDPQPILEFLRTQAEVKDLHPSQPNPRSFIWTELAVGWFESMLFGSIYLSEMELTNGAVGVWTGTHVRLFKIQQDTSTPTLLKPKGAVDFVADRLASVTLGLAQSKTPTEGQTPAPSAPTSPLPPSQQ</sequence>
<reference evidence="3 4" key="3">
    <citation type="journal article" date="2015" name="Genome Announc.">
        <title>Draft Genome Sequence of the Archiascomycetous Yeast Saitoella complicata.</title>
        <authorList>
            <person name="Yamauchi K."/>
            <person name="Kondo S."/>
            <person name="Hamamoto M."/>
            <person name="Takahashi Y."/>
            <person name="Ogura Y."/>
            <person name="Hayashi T."/>
            <person name="Nishida H."/>
        </authorList>
    </citation>
    <scope>NUCLEOTIDE SEQUENCE [LARGE SCALE GENOMIC DNA]</scope>
    <source>
        <strain evidence="3 4">NRRL Y-17804</strain>
    </source>
</reference>
<organism evidence="3 4">
    <name type="scientific">Saitoella complicata (strain BCRC 22490 / CBS 7301 / JCM 7358 / NBRC 10748 / NRRL Y-17804)</name>
    <dbReference type="NCBI Taxonomy" id="698492"/>
    <lineage>
        <taxon>Eukaryota</taxon>
        <taxon>Fungi</taxon>
        <taxon>Dikarya</taxon>
        <taxon>Ascomycota</taxon>
        <taxon>Taphrinomycotina</taxon>
        <taxon>Taphrinomycotina incertae sedis</taxon>
        <taxon>Saitoella</taxon>
    </lineage>
</organism>
<dbReference type="GO" id="GO:0000138">
    <property type="term" value="C:Golgi trans cisterna"/>
    <property type="evidence" value="ECO:0007669"/>
    <property type="project" value="TreeGrafter"/>
</dbReference>
<keyword evidence="4" id="KW-1185">Reference proteome</keyword>
<feature type="compositionally biased region" description="Basic and acidic residues" evidence="1">
    <location>
        <begin position="1177"/>
        <end position="1189"/>
    </location>
</feature>
<feature type="compositionally biased region" description="Low complexity" evidence="1">
    <location>
        <begin position="727"/>
        <end position="738"/>
    </location>
</feature>
<dbReference type="CDD" id="cd09135">
    <property type="entry name" value="PLDc_PGS1_euk_1"/>
    <property type="match status" value="1"/>
</dbReference>
<evidence type="ECO:0000259" key="2">
    <source>
        <dbReference type="PROSITE" id="PS50035"/>
    </source>
</evidence>
<dbReference type="GO" id="GO:0005797">
    <property type="term" value="C:Golgi medial cisterna"/>
    <property type="evidence" value="ECO:0007669"/>
    <property type="project" value="TreeGrafter"/>
</dbReference>
<dbReference type="GO" id="GO:0016020">
    <property type="term" value="C:membrane"/>
    <property type="evidence" value="ECO:0007669"/>
    <property type="project" value="TreeGrafter"/>
</dbReference>
<dbReference type="PANTHER" id="PTHR21575">
    <property type="entry name" value="PROTEIN HID1"/>
    <property type="match status" value="1"/>
</dbReference>
<protein>
    <recommendedName>
        <fullName evidence="2">PLD phosphodiesterase domain-containing protein</fullName>
    </recommendedName>
</protein>
<dbReference type="InterPro" id="IPR026705">
    <property type="entry name" value="Hid-1/Ecm30"/>
</dbReference>
<dbReference type="Pfam" id="PF12722">
    <property type="entry name" value="Hid1"/>
    <property type="match status" value="1"/>
</dbReference>
<dbReference type="Proteomes" id="UP000033140">
    <property type="component" value="Unassembled WGS sequence"/>
</dbReference>
<dbReference type="CDD" id="cd09137">
    <property type="entry name" value="PLDc_PGS1_euk_2"/>
    <property type="match status" value="1"/>
</dbReference>